<dbReference type="AlphaFoldDB" id="A0A392UYK5"/>
<proteinExistence type="predicted"/>
<feature type="non-terminal residue" evidence="2">
    <location>
        <position position="41"/>
    </location>
</feature>
<accession>A0A392UYK5</accession>
<reference evidence="2 3" key="1">
    <citation type="journal article" date="2018" name="Front. Plant Sci.">
        <title>Red Clover (Trifolium pratense) and Zigzag Clover (T. medium) - A Picture of Genomic Similarities and Differences.</title>
        <authorList>
            <person name="Dluhosova J."/>
            <person name="Istvanek J."/>
            <person name="Nedelnik J."/>
            <person name="Repkova J."/>
        </authorList>
    </citation>
    <scope>NUCLEOTIDE SEQUENCE [LARGE SCALE GENOMIC DNA]</scope>
    <source>
        <strain evidence="3">cv. 10/8</strain>
        <tissue evidence="2">Leaf</tissue>
    </source>
</reference>
<evidence type="ECO:0000256" key="1">
    <source>
        <dbReference type="SAM" id="MobiDB-lite"/>
    </source>
</evidence>
<organism evidence="2 3">
    <name type="scientific">Trifolium medium</name>
    <dbReference type="NCBI Taxonomy" id="97028"/>
    <lineage>
        <taxon>Eukaryota</taxon>
        <taxon>Viridiplantae</taxon>
        <taxon>Streptophyta</taxon>
        <taxon>Embryophyta</taxon>
        <taxon>Tracheophyta</taxon>
        <taxon>Spermatophyta</taxon>
        <taxon>Magnoliopsida</taxon>
        <taxon>eudicotyledons</taxon>
        <taxon>Gunneridae</taxon>
        <taxon>Pentapetalae</taxon>
        <taxon>rosids</taxon>
        <taxon>fabids</taxon>
        <taxon>Fabales</taxon>
        <taxon>Fabaceae</taxon>
        <taxon>Papilionoideae</taxon>
        <taxon>50 kb inversion clade</taxon>
        <taxon>NPAAA clade</taxon>
        <taxon>Hologalegina</taxon>
        <taxon>IRL clade</taxon>
        <taxon>Trifolieae</taxon>
        <taxon>Trifolium</taxon>
    </lineage>
</organism>
<feature type="region of interest" description="Disordered" evidence="1">
    <location>
        <begin position="1"/>
        <end position="41"/>
    </location>
</feature>
<evidence type="ECO:0000313" key="2">
    <source>
        <dbReference type="EMBL" id="MCI81098.1"/>
    </source>
</evidence>
<comment type="caution">
    <text evidence="2">The sequence shown here is derived from an EMBL/GenBank/DDBJ whole genome shotgun (WGS) entry which is preliminary data.</text>
</comment>
<keyword evidence="3" id="KW-1185">Reference proteome</keyword>
<dbReference type="EMBL" id="LXQA011010833">
    <property type="protein sequence ID" value="MCI81098.1"/>
    <property type="molecule type" value="Genomic_DNA"/>
</dbReference>
<name>A0A392UYK5_9FABA</name>
<dbReference type="Proteomes" id="UP000265520">
    <property type="component" value="Unassembled WGS sequence"/>
</dbReference>
<evidence type="ECO:0000313" key="3">
    <source>
        <dbReference type="Proteomes" id="UP000265520"/>
    </source>
</evidence>
<protein>
    <submittedName>
        <fullName evidence="2">Uncharacterized protein</fullName>
    </submittedName>
</protein>
<sequence>MDRGMRAGTSTLKEDPLRTSGPILTERRGGTIPLPRRRLRG</sequence>